<dbReference type="EMBL" id="VCHE01000057">
    <property type="protein sequence ID" value="KAB2573492.1"/>
    <property type="molecule type" value="Genomic_DNA"/>
</dbReference>
<dbReference type="AlphaFoldDB" id="A0A5N5D818"/>
<dbReference type="PANTHER" id="PTHR31642">
    <property type="entry name" value="TRICHOTHECENE 3-O-ACETYLTRANSFERASE"/>
    <property type="match status" value="1"/>
</dbReference>
<gene>
    <name evidence="2" type="primary">HCT1</name>
    <name evidence="2" type="ORF">DBV05_g7815</name>
</gene>
<dbReference type="GO" id="GO:0016747">
    <property type="term" value="F:acyltransferase activity, transferring groups other than amino-acyl groups"/>
    <property type="evidence" value="ECO:0007669"/>
    <property type="project" value="TreeGrafter"/>
</dbReference>
<evidence type="ECO:0000256" key="1">
    <source>
        <dbReference type="ARBA" id="ARBA00022679"/>
    </source>
</evidence>
<dbReference type="GO" id="GO:0044550">
    <property type="term" value="P:secondary metabolite biosynthetic process"/>
    <property type="evidence" value="ECO:0007669"/>
    <property type="project" value="TreeGrafter"/>
</dbReference>
<name>A0A5N5D818_9PEZI</name>
<evidence type="ECO:0000313" key="3">
    <source>
        <dbReference type="Proteomes" id="UP000325902"/>
    </source>
</evidence>
<dbReference type="Proteomes" id="UP000325902">
    <property type="component" value="Unassembled WGS sequence"/>
</dbReference>
<accession>A0A5N5D818</accession>
<reference evidence="2 3" key="1">
    <citation type="journal article" date="2019" name="Sci. Rep.">
        <title>A multi-omics analysis of the grapevine pathogen Lasiodiplodia theobromae reveals that temperature affects the expression of virulence- and pathogenicity-related genes.</title>
        <authorList>
            <person name="Felix C."/>
            <person name="Meneses R."/>
            <person name="Goncalves M.F.M."/>
            <person name="Tilleman L."/>
            <person name="Duarte A.S."/>
            <person name="Jorrin-Novo J.V."/>
            <person name="Van de Peer Y."/>
            <person name="Deforce D."/>
            <person name="Van Nieuwerburgh F."/>
            <person name="Esteves A.C."/>
            <person name="Alves A."/>
        </authorList>
    </citation>
    <scope>NUCLEOTIDE SEQUENCE [LARGE SCALE GENOMIC DNA]</scope>
    <source>
        <strain evidence="2 3">LA-SOL3</strain>
    </source>
</reference>
<dbReference type="PANTHER" id="PTHR31642:SF310">
    <property type="entry name" value="FATTY ALCOHOL:CAFFEOYL-COA ACYLTRANSFERASE"/>
    <property type="match status" value="1"/>
</dbReference>
<organism evidence="2 3">
    <name type="scientific">Lasiodiplodia theobromae</name>
    <dbReference type="NCBI Taxonomy" id="45133"/>
    <lineage>
        <taxon>Eukaryota</taxon>
        <taxon>Fungi</taxon>
        <taxon>Dikarya</taxon>
        <taxon>Ascomycota</taxon>
        <taxon>Pezizomycotina</taxon>
        <taxon>Dothideomycetes</taxon>
        <taxon>Dothideomycetes incertae sedis</taxon>
        <taxon>Botryosphaeriales</taxon>
        <taxon>Botryosphaeriaceae</taxon>
        <taxon>Lasiodiplodia</taxon>
    </lineage>
</organism>
<evidence type="ECO:0000313" key="2">
    <source>
        <dbReference type="EMBL" id="KAB2573492.1"/>
    </source>
</evidence>
<dbReference type="Gene3D" id="3.30.559.10">
    <property type="entry name" value="Chloramphenicol acetyltransferase-like domain"/>
    <property type="match status" value="2"/>
</dbReference>
<keyword evidence="1 2" id="KW-0808">Transferase</keyword>
<dbReference type="InterPro" id="IPR023213">
    <property type="entry name" value="CAT-like_dom_sf"/>
</dbReference>
<dbReference type="InterPro" id="IPR050317">
    <property type="entry name" value="Plant_Fungal_Acyltransferase"/>
</dbReference>
<sequence>MSISVVAEARVFPASRAAGALEEHTAPLSILDATVTNFTPTETVLAYAAPAPAPASLSAALRHVLDAYPQWCGRLHFLPFDAVARRYGRLALTWGRPDDPGVAFVEARCSVALTSVAPARAESDLVWDPSSFPAAQLVPTTPLAAPADASPHPAVLVQVTTFSCGGLAVGLRLAHPLADAHALALFIHDWAAAARSLPPPAPGPLFNPGLLDARAAPHASALPCNRFDWWISNAGSPLPPVEAPVELRDGPLDPPGTPMPWADWDLTAPVAHRVLHFGGAELLRMWQAATRDAGDVRISRLDALMGHVWSRVCHARGQADSDEPVTLDYSLGVRARLDPPLPDRFVGSPLVIAAATAPARDVCSAATKASLLLRATVAAFTPAAVAGHLAAKLQEQSPQRLWQAFLGRRHLLVTSWIHTRLYHVDFGTGSRPRLVHAAMPRMDGLVQLMEAPPAKSVQQPPKHWADNGVDVQIYLAADTMETLLQDPELRKYRE</sequence>
<proteinExistence type="predicted"/>
<dbReference type="OrthoDB" id="444127at2759"/>
<keyword evidence="3" id="KW-1185">Reference proteome</keyword>
<dbReference type="Pfam" id="PF02458">
    <property type="entry name" value="Transferase"/>
    <property type="match status" value="1"/>
</dbReference>
<comment type="caution">
    <text evidence="2">The sequence shown here is derived from an EMBL/GenBank/DDBJ whole genome shotgun (WGS) entry which is preliminary data.</text>
</comment>
<protein>
    <submittedName>
        <fullName evidence="2">Hydroxycinnamoyltransferase 1</fullName>
    </submittedName>
</protein>